<dbReference type="NCBIfam" id="TIGR01167">
    <property type="entry name" value="LPXTG_anchor"/>
    <property type="match status" value="1"/>
</dbReference>
<keyword evidence="3 7" id="KW-0732">Signal</keyword>
<keyword evidence="2" id="KW-0964">Secreted</keyword>
<evidence type="ECO:0000313" key="8">
    <source>
        <dbReference type="EMBL" id="CYV50225.1"/>
    </source>
</evidence>
<dbReference type="Gene3D" id="3.40.50.410">
    <property type="entry name" value="von Willebrand factor, type A domain"/>
    <property type="match status" value="1"/>
</dbReference>
<dbReference type="InterPro" id="IPR041033">
    <property type="entry name" value="SpaA_PFL_dom_1"/>
</dbReference>
<reference evidence="8 9" key="1">
    <citation type="submission" date="2016-02" db="EMBL/GenBank/DDBJ databases">
        <authorList>
            <consortium name="Pathogen Informatics"/>
        </authorList>
    </citation>
    <scope>NUCLEOTIDE SEQUENCE [LARGE SCALE GENOMIC DNA]</scope>
    <source>
        <strain evidence="8 9">LSS80</strain>
    </source>
</reference>
<evidence type="ECO:0000256" key="7">
    <source>
        <dbReference type="SAM" id="SignalP"/>
    </source>
</evidence>
<dbReference type="InterPro" id="IPR013783">
    <property type="entry name" value="Ig-like_fold"/>
</dbReference>
<dbReference type="SUPFAM" id="SSF53300">
    <property type="entry name" value="vWA-like"/>
    <property type="match status" value="1"/>
</dbReference>
<dbReference type="Pfam" id="PF24558">
    <property type="entry name" value="DUF7604"/>
    <property type="match status" value="1"/>
</dbReference>
<evidence type="ECO:0000256" key="4">
    <source>
        <dbReference type="ARBA" id="ARBA00023088"/>
    </source>
</evidence>
<dbReference type="InterPro" id="IPR036465">
    <property type="entry name" value="vWFA_dom_sf"/>
</dbReference>
<dbReference type="InterPro" id="IPR002035">
    <property type="entry name" value="VWF_A"/>
</dbReference>
<feature type="transmembrane region" description="Helical" evidence="6">
    <location>
        <begin position="972"/>
        <end position="990"/>
    </location>
</feature>
<dbReference type="EMBL" id="FIIE01000003">
    <property type="protein sequence ID" value="CYV50225.1"/>
    <property type="molecule type" value="Genomic_DNA"/>
</dbReference>
<keyword evidence="6" id="KW-0472">Membrane</keyword>
<dbReference type="RefSeq" id="WP_044683758.1">
    <property type="nucleotide sequence ID" value="NZ_FIHY01000006.1"/>
</dbReference>
<dbReference type="Gene3D" id="2.60.40.10">
    <property type="entry name" value="Immunoglobulins"/>
    <property type="match status" value="1"/>
</dbReference>
<feature type="compositionally biased region" description="Basic and acidic residues" evidence="5">
    <location>
        <begin position="67"/>
        <end position="80"/>
    </location>
</feature>
<dbReference type="Proteomes" id="UP000070960">
    <property type="component" value="Unassembled WGS sequence"/>
</dbReference>
<evidence type="ECO:0000256" key="3">
    <source>
        <dbReference type="ARBA" id="ARBA00022729"/>
    </source>
</evidence>
<dbReference type="Pfam" id="PF17802">
    <property type="entry name" value="SpaA"/>
    <property type="match status" value="1"/>
</dbReference>
<feature type="compositionally biased region" description="Polar residues" evidence="5">
    <location>
        <begin position="81"/>
        <end position="92"/>
    </location>
</feature>
<proteinExistence type="predicted"/>
<feature type="chain" id="PRO_5014243316" evidence="7">
    <location>
        <begin position="31"/>
        <end position="997"/>
    </location>
</feature>
<keyword evidence="6" id="KW-1133">Transmembrane helix</keyword>
<dbReference type="InterPro" id="IPR019931">
    <property type="entry name" value="LPXTG_anchor"/>
</dbReference>
<accession>A0A0Z8JWW9</accession>
<keyword evidence="4" id="KW-0572">Peptidoglycan-anchor</keyword>
<keyword evidence="1" id="KW-0134">Cell wall</keyword>
<evidence type="ECO:0000256" key="1">
    <source>
        <dbReference type="ARBA" id="ARBA00022512"/>
    </source>
</evidence>
<dbReference type="CDD" id="cd00198">
    <property type="entry name" value="vWFA"/>
    <property type="match status" value="1"/>
</dbReference>
<feature type="compositionally biased region" description="Low complexity" evidence="5">
    <location>
        <begin position="42"/>
        <end position="64"/>
    </location>
</feature>
<gene>
    <name evidence="8" type="ORF">ERS132442_00550</name>
</gene>
<dbReference type="Pfam" id="PF13519">
    <property type="entry name" value="VWA_2"/>
    <property type="match status" value="1"/>
</dbReference>
<organism evidence="8 9">
    <name type="scientific">Streptococcus suis</name>
    <dbReference type="NCBI Taxonomy" id="1307"/>
    <lineage>
        <taxon>Bacteria</taxon>
        <taxon>Bacillati</taxon>
        <taxon>Bacillota</taxon>
        <taxon>Bacilli</taxon>
        <taxon>Lactobacillales</taxon>
        <taxon>Streptococcaceae</taxon>
        <taxon>Streptococcus</taxon>
    </lineage>
</organism>
<dbReference type="AlphaFoldDB" id="A0A0Z8JWW9"/>
<sequence length="997" mass="110956">MKFMFGKRWLSIFAILLLTLSNCSPTIGYALENMSESTSSSVISSAEETVSKSETTTEMSQSSEEIVEMKQAEENTETNRSDAPSSSQDLADNSAESVQKILHYEDEYVTADLNAYFGNGVENFSVTLPRMKNSGKWDAEREYVNQLSQYLVNQNLQPADVQQIEISDSQIVKEGYKPRLTVNFKTSLGLRGGLVTKENLRLVSTNTDGSLVFHDAEFHFDTTGTLIGLTYEGILGKDIHVVMVKPLAEKTTVTLGQYVQMQLDGYVLEEEEGQTASKVPLNARLKVKIFRSDASGIFTILSPIDSFREEKTFDVLSTWKPSFNLLGIESEKFDIVKMNYRQAHQSKTDSLMYFNGEFPVASFHQESGEEESNVLEIYLQNRMLEGTGMILGLRTRMLGYRSSSGFRSVTNATVSNSSVDQAPITQSKRIDYLGDGGNNPDTSVDDRIGTDTHELYRMYLDMTGTKEPFDTLIVVDRSTSMTDPMNSVDTQARYLAVYEALNGTAGRQGLLSKLVGFHPENQVAIVGFQGYPGYPSGDQDSTVIANWGRSTSVALSNIQPPYNNGTNYTAGLRTAGVVLDQNQSSRKKVMIFISDGVPTFAFVNGVRYGNGTISGNNPYYTRDWTLNYFNSWIGKYPKLPIYTLGISSEFGNSDNLSANPYVLNHMSSQTGGFYSHVADSQALERTLQKIVDDTKLSLVSINDQLSQYVSYYAEQPDVKVVQTNRQTGQVTTLYQNGAVTSQGVGILQSVTHTAVNASDSTGKVDLNFVDNFKIDDTYTYTISYNVKVTDRAYEEKKTSGYNAHGDSGTDYTGNSTSSGQAGFRSNKVASLTYIRNEQPYEKEYDHPVVQVDTRQFTLQKSDSKETNLLLENVCFELRLSDKKTVFASGETDSRGNITFTDLRRAKTYYLYETKAKDGYTLPENPWTVDVAVDGTITIRDQLGYTVSKSGEQYRIVNHKLYQLPSTGGYGPAVYILLGVMVITLASYLFYEKRKQIA</sequence>
<evidence type="ECO:0000313" key="9">
    <source>
        <dbReference type="Proteomes" id="UP000070960"/>
    </source>
</evidence>
<dbReference type="SMART" id="SM00327">
    <property type="entry name" value="VWA"/>
    <property type="match status" value="1"/>
</dbReference>
<protein>
    <submittedName>
        <fullName evidence="8">LPXTG-motif cell wall anchor domain-containing protein</fullName>
    </submittedName>
</protein>
<name>A0A0Z8JWW9_STRSU</name>
<dbReference type="Pfam" id="PF00746">
    <property type="entry name" value="Gram_pos_anchor"/>
    <property type="match status" value="1"/>
</dbReference>
<evidence type="ECO:0000256" key="6">
    <source>
        <dbReference type="SAM" id="Phobius"/>
    </source>
</evidence>
<evidence type="ECO:0000256" key="2">
    <source>
        <dbReference type="ARBA" id="ARBA00022525"/>
    </source>
</evidence>
<dbReference type="InterPro" id="IPR055384">
    <property type="entry name" value="DUF7604"/>
</dbReference>
<keyword evidence="6" id="KW-0812">Transmembrane</keyword>
<feature type="region of interest" description="Disordered" evidence="5">
    <location>
        <begin position="42"/>
        <end position="92"/>
    </location>
</feature>
<dbReference type="PROSITE" id="PS50234">
    <property type="entry name" value="VWFA"/>
    <property type="match status" value="1"/>
</dbReference>
<feature type="signal peptide" evidence="7">
    <location>
        <begin position="1"/>
        <end position="30"/>
    </location>
</feature>
<evidence type="ECO:0000256" key="5">
    <source>
        <dbReference type="SAM" id="MobiDB-lite"/>
    </source>
</evidence>